<sequence>MPRYGFRLVYSEHGSLQKMSGPSRATPYRISNPIIRLRTSQRSLRLLRLILTELPSHLRTAFLSGLSTMFRTQEAISPELTVMSVSTTFHTASDILPDLSLCYSHPTAYPSTPQRGHARQIHERLRRPPVVSSDIFTAERFWQFGGQGRALPGAGPGPERRPSPYLRPLFRVLQAHHGRTLTAFRPDSTSRPSTPCI</sequence>
<proteinExistence type="predicted"/>
<accession>A0A371D6E0</accession>
<reference evidence="1 2" key="1">
    <citation type="journal article" date="2018" name="Biotechnol. Biofuels">
        <title>Integrative visual omics of the white-rot fungus Polyporus brumalis exposes the biotechnological potential of its oxidative enzymes for delignifying raw plant biomass.</title>
        <authorList>
            <person name="Miyauchi S."/>
            <person name="Rancon A."/>
            <person name="Drula E."/>
            <person name="Hage H."/>
            <person name="Chaduli D."/>
            <person name="Favel A."/>
            <person name="Grisel S."/>
            <person name="Henrissat B."/>
            <person name="Herpoel-Gimbert I."/>
            <person name="Ruiz-Duenas F.J."/>
            <person name="Chevret D."/>
            <person name="Hainaut M."/>
            <person name="Lin J."/>
            <person name="Wang M."/>
            <person name="Pangilinan J."/>
            <person name="Lipzen A."/>
            <person name="Lesage-Meessen L."/>
            <person name="Navarro D."/>
            <person name="Riley R."/>
            <person name="Grigoriev I.V."/>
            <person name="Zhou S."/>
            <person name="Raouche S."/>
            <person name="Rosso M.N."/>
        </authorList>
    </citation>
    <scope>NUCLEOTIDE SEQUENCE [LARGE SCALE GENOMIC DNA]</scope>
    <source>
        <strain evidence="1 2">BRFM 1820</strain>
    </source>
</reference>
<keyword evidence="2" id="KW-1185">Reference proteome</keyword>
<dbReference type="AlphaFoldDB" id="A0A371D6E0"/>
<evidence type="ECO:0000313" key="2">
    <source>
        <dbReference type="Proteomes" id="UP000256964"/>
    </source>
</evidence>
<name>A0A371D6E0_9APHY</name>
<protein>
    <submittedName>
        <fullName evidence="1">Uncharacterized protein</fullName>
    </submittedName>
</protein>
<evidence type="ECO:0000313" key="1">
    <source>
        <dbReference type="EMBL" id="RDX48106.1"/>
    </source>
</evidence>
<organism evidence="1 2">
    <name type="scientific">Lentinus brumalis</name>
    <dbReference type="NCBI Taxonomy" id="2498619"/>
    <lineage>
        <taxon>Eukaryota</taxon>
        <taxon>Fungi</taxon>
        <taxon>Dikarya</taxon>
        <taxon>Basidiomycota</taxon>
        <taxon>Agaricomycotina</taxon>
        <taxon>Agaricomycetes</taxon>
        <taxon>Polyporales</taxon>
        <taxon>Polyporaceae</taxon>
        <taxon>Lentinus</taxon>
    </lineage>
</organism>
<gene>
    <name evidence="1" type="ORF">OH76DRAFT_699382</name>
</gene>
<dbReference type="Proteomes" id="UP000256964">
    <property type="component" value="Unassembled WGS sequence"/>
</dbReference>
<dbReference type="EMBL" id="KZ857414">
    <property type="protein sequence ID" value="RDX48106.1"/>
    <property type="molecule type" value="Genomic_DNA"/>
</dbReference>